<keyword evidence="1" id="KW-0489">Methyltransferase</keyword>
<evidence type="ECO:0000256" key="1">
    <source>
        <dbReference type="ARBA" id="ARBA00022603"/>
    </source>
</evidence>
<keyword evidence="3" id="KW-0680">Restriction system</keyword>
<dbReference type="OrthoDB" id="9800801at2"/>
<proteinExistence type="predicted"/>
<gene>
    <name evidence="5" type="ORF">FC678_19335</name>
</gene>
<dbReference type="GO" id="GO:0032259">
    <property type="term" value="P:methylation"/>
    <property type="evidence" value="ECO:0007669"/>
    <property type="project" value="UniProtKB-KW"/>
</dbReference>
<dbReference type="InterPro" id="IPR002941">
    <property type="entry name" value="DNA_methylase_N4/N6"/>
</dbReference>
<protein>
    <submittedName>
        <fullName evidence="5">Site-specific DNA-methyltransferase</fullName>
    </submittedName>
</protein>
<feature type="domain" description="DNA methylase N-4/N-6" evidence="4">
    <location>
        <begin position="4"/>
        <end position="66"/>
    </location>
</feature>
<evidence type="ECO:0000313" key="5">
    <source>
        <dbReference type="EMBL" id="TKH08766.1"/>
    </source>
</evidence>
<evidence type="ECO:0000256" key="2">
    <source>
        <dbReference type="ARBA" id="ARBA00022679"/>
    </source>
</evidence>
<dbReference type="GO" id="GO:0003677">
    <property type="term" value="F:DNA binding"/>
    <property type="evidence" value="ECO:0007669"/>
    <property type="project" value="InterPro"/>
</dbReference>
<dbReference type="Proteomes" id="UP000309170">
    <property type="component" value="Unassembled WGS sequence"/>
</dbReference>
<dbReference type="Gene3D" id="3.40.50.150">
    <property type="entry name" value="Vaccinia Virus protein VP39"/>
    <property type="match status" value="1"/>
</dbReference>
<reference evidence="5 6" key="1">
    <citation type="journal article" date="2019" name="Environ. Microbiol.">
        <title>An active ?-lactamase is a part of an orchestrated cell wall stress resistance network of Bacillus subtilis and related rhizosphere species.</title>
        <authorList>
            <person name="Bucher T."/>
            <person name="Keren-Paz A."/>
            <person name="Hausser J."/>
            <person name="Olender T."/>
            <person name="Cytryn E."/>
            <person name="Kolodkin-Gal I."/>
        </authorList>
    </citation>
    <scope>NUCLEOTIDE SEQUENCE [LARGE SCALE GENOMIC DNA]</scope>
    <source>
        <strain evidence="5 6">I4</strain>
    </source>
</reference>
<name>A0A9X8ZEE9_9BACI</name>
<dbReference type="Pfam" id="PF01555">
    <property type="entry name" value="N6_N4_Mtase"/>
    <property type="match status" value="1"/>
</dbReference>
<accession>A0A9X8ZEE9</accession>
<sequence>MHSGKVRFHPCQKPVPVLEKIIATHTNEGETVLDCFMGSGSTGQAAINLNRNFIGIELDNTYFKKSFESFA</sequence>
<dbReference type="EMBL" id="SZNT01000336">
    <property type="protein sequence ID" value="TKH08766.1"/>
    <property type="molecule type" value="Genomic_DNA"/>
</dbReference>
<dbReference type="InterPro" id="IPR029063">
    <property type="entry name" value="SAM-dependent_MTases_sf"/>
</dbReference>
<dbReference type="AlphaFoldDB" id="A0A9X8ZEE9"/>
<comment type="caution">
    <text evidence="5">The sequence shown here is derived from an EMBL/GenBank/DDBJ whole genome shotgun (WGS) entry which is preliminary data.</text>
</comment>
<dbReference type="GO" id="GO:0008170">
    <property type="term" value="F:N-methyltransferase activity"/>
    <property type="evidence" value="ECO:0007669"/>
    <property type="project" value="InterPro"/>
</dbReference>
<organism evidence="5 6">
    <name type="scientific">Peribacillus simplex</name>
    <dbReference type="NCBI Taxonomy" id="1478"/>
    <lineage>
        <taxon>Bacteria</taxon>
        <taxon>Bacillati</taxon>
        <taxon>Bacillota</taxon>
        <taxon>Bacilli</taxon>
        <taxon>Bacillales</taxon>
        <taxon>Bacillaceae</taxon>
        <taxon>Peribacillus</taxon>
    </lineage>
</organism>
<keyword evidence="2" id="KW-0808">Transferase</keyword>
<dbReference type="InterPro" id="IPR001091">
    <property type="entry name" value="RM_Methyltransferase"/>
</dbReference>
<dbReference type="SUPFAM" id="SSF53335">
    <property type="entry name" value="S-adenosyl-L-methionine-dependent methyltransferases"/>
    <property type="match status" value="1"/>
</dbReference>
<evidence type="ECO:0000313" key="6">
    <source>
        <dbReference type="Proteomes" id="UP000309170"/>
    </source>
</evidence>
<evidence type="ECO:0000256" key="3">
    <source>
        <dbReference type="ARBA" id="ARBA00022747"/>
    </source>
</evidence>
<dbReference type="PRINTS" id="PR00508">
    <property type="entry name" value="S21N4MTFRASE"/>
</dbReference>
<dbReference type="GO" id="GO:0009307">
    <property type="term" value="P:DNA restriction-modification system"/>
    <property type="evidence" value="ECO:0007669"/>
    <property type="project" value="UniProtKB-KW"/>
</dbReference>
<evidence type="ECO:0000259" key="4">
    <source>
        <dbReference type="Pfam" id="PF01555"/>
    </source>
</evidence>